<dbReference type="NCBIfam" id="TIGR01691">
    <property type="entry name" value="enolase-ppase"/>
    <property type="match status" value="1"/>
</dbReference>
<keyword evidence="2 6" id="KW-0479">Metal-binding</keyword>
<comment type="pathway">
    <text evidence="6">Amino-acid biosynthesis; L-methionine biosynthesis via salvage pathway; L-methionine from S-methyl-5-thio-alpha-D-ribose 1-phosphate: step 3/6.</text>
</comment>
<dbReference type="InterPro" id="IPR023943">
    <property type="entry name" value="Enolase-ppase_E1"/>
</dbReference>
<dbReference type="GO" id="GO:0043874">
    <property type="term" value="F:acireductone synthase activity"/>
    <property type="evidence" value="ECO:0007669"/>
    <property type="project" value="UniProtKB-EC"/>
</dbReference>
<dbReference type="SFLD" id="SFLDG01129">
    <property type="entry name" value="C1.5:_HAD__Beta-PGM__Phosphata"/>
    <property type="match status" value="1"/>
</dbReference>
<name>A0A1E3NZA5_WICAA</name>
<organism evidence="7 8">
    <name type="scientific">Wickerhamomyces anomalus (strain ATCC 58044 / CBS 1984 / NCYC 433 / NRRL Y-366-8)</name>
    <name type="common">Yeast</name>
    <name type="synonym">Hansenula anomala</name>
    <dbReference type="NCBI Taxonomy" id="683960"/>
    <lineage>
        <taxon>Eukaryota</taxon>
        <taxon>Fungi</taxon>
        <taxon>Dikarya</taxon>
        <taxon>Ascomycota</taxon>
        <taxon>Saccharomycotina</taxon>
        <taxon>Saccharomycetes</taxon>
        <taxon>Phaffomycetales</taxon>
        <taxon>Wickerhamomycetaceae</taxon>
        <taxon>Wickerhamomyces</taxon>
    </lineage>
</organism>
<keyword evidence="4 6" id="KW-0460">Magnesium</keyword>
<keyword evidence="5 6" id="KW-0486">Methionine biosynthesis</keyword>
<evidence type="ECO:0000256" key="3">
    <source>
        <dbReference type="ARBA" id="ARBA00022801"/>
    </source>
</evidence>
<dbReference type="HAMAP" id="MF_03117">
    <property type="entry name" value="Salvage_MtnC_euk"/>
    <property type="match status" value="1"/>
</dbReference>
<keyword evidence="1 6" id="KW-0028">Amino-acid biosynthesis</keyword>
<gene>
    <name evidence="6" type="primary">UTR4</name>
    <name evidence="7" type="ORF">WICANDRAFT_85436</name>
</gene>
<dbReference type="GO" id="GO:0005737">
    <property type="term" value="C:cytoplasm"/>
    <property type="evidence" value="ECO:0007669"/>
    <property type="project" value="UniProtKB-SubCell"/>
</dbReference>
<dbReference type="EMBL" id="KV454212">
    <property type="protein sequence ID" value="ODQ58388.1"/>
    <property type="molecule type" value="Genomic_DNA"/>
</dbReference>
<dbReference type="GO" id="GO:0000287">
    <property type="term" value="F:magnesium ion binding"/>
    <property type="evidence" value="ECO:0007669"/>
    <property type="project" value="UniProtKB-UniRule"/>
</dbReference>
<keyword evidence="8" id="KW-1185">Reference proteome</keyword>
<reference evidence="7 8" key="1">
    <citation type="journal article" date="2016" name="Proc. Natl. Acad. Sci. U.S.A.">
        <title>Comparative genomics of biotechnologically important yeasts.</title>
        <authorList>
            <person name="Riley R."/>
            <person name="Haridas S."/>
            <person name="Wolfe K.H."/>
            <person name="Lopes M.R."/>
            <person name="Hittinger C.T."/>
            <person name="Goeker M."/>
            <person name="Salamov A.A."/>
            <person name="Wisecaver J.H."/>
            <person name="Long T.M."/>
            <person name="Calvey C.H."/>
            <person name="Aerts A.L."/>
            <person name="Barry K.W."/>
            <person name="Choi C."/>
            <person name="Clum A."/>
            <person name="Coughlan A.Y."/>
            <person name="Deshpande S."/>
            <person name="Douglass A.P."/>
            <person name="Hanson S.J."/>
            <person name="Klenk H.-P."/>
            <person name="LaButti K.M."/>
            <person name="Lapidus A."/>
            <person name="Lindquist E.A."/>
            <person name="Lipzen A.M."/>
            <person name="Meier-Kolthoff J.P."/>
            <person name="Ohm R.A."/>
            <person name="Otillar R.P."/>
            <person name="Pangilinan J.L."/>
            <person name="Peng Y."/>
            <person name="Rokas A."/>
            <person name="Rosa C.A."/>
            <person name="Scheuner C."/>
            <person name="Sibirny A.A."/>
            <person name="Slot J.C."/>
            <person name="Stielow J.B."/>
            <person name="Sun H."/>
            <person name="Kurtzman C.P."/>
            <person name="Blackwell M."/>
            <person name="Grigoriev I.V."/>
            <person name="Jeffries T.W."/>
        </authorList>
    </citation>
    <scope>NUCLEOTIDE SEQUENCE [LARGE SCALE GENOMIC DNA]</scope>
    <source>
        <strain evidence="8">ATCC 58044 / CBS 1984 / NCYC 433 / NRRL Y-366-8</strain>
    </source>
</reference>
<proteinExistence type="inferred from homology"/>
<comment type="subunit">
    <text evidence="6">Monomer.</text>
</comment>
<dbReference type="SUPFAM" id="SSF56784">
    <property type="entry name" value="HAD-like"/>
    <property type="match status" value="1"/>
</dbReference>
<dbReference type="OrthoDB" id="272500at2759"/>
<dbReference type="STRING" id="683960.A0A1E3NZA5"/>
<dbReference type="PANTHER" id="PTHR20371">
    <property type="entry name" value="ENOLASE-PHOSPHATASE E1"/>
    <property type="match status" value="1"/>
</dbReference>
<dbReference type="PANTHER" id="PTHR20371:SF1">
    <property type="entry name" value="ENOLASE-PHOSPHATASE E1"/>
    <property type="match status" value="1"/>
</dbReference>
<dbReference type="Proteomes" id="UP000094112">
    <property type="component" value="Unassembled WGS sequence"/>
</dbReference>
<dbReference type="InterPro" id="IPR036412">
    <property type="entry name" value="HAD-like_sf"/>
</dbReference>
<dbReference type="AlphaFoldDB" id="A0A1E3NZA5"/>
<evidence type="ECO:0000256" key="4">
    <source>
        <dbReference type="ARBA" id="ARBA00022842"/>
    </source>
</evidence>
<accession>A0A1E3NZA5</accession>
<comment type="catalytic activity">
    <reaction evidence="6">
        <text>5-methylsulfanyl-2,3-dioxopentyl phosphate + H2O = 1,2-dihydroxy-5-(methylsulfanyl)pent-1-en-3-one + phosphate</text>
        <dbReference type="Rhea" id="RHEA:21700"/>
        <dbReference type="ChEBI" id="CHEBI:15377"/>
        <dbReference type="ChEBI" id="CHEBI:43474"/>
        <dbReference type="ChEBI" id="CHEBI:49252"/>
        <dbReference type="ChEBI" id="CHEBI:58828"/>
        <dbReference type="EC" id="3.1.3.77"/>
    </reaction>
</comment>
<comment type="pathway">
    <text evidence="6">Amino-acid biosynthesis; L-methionine biosynthesis via salvage pathway; L-methionine from S-methyl-5-thio-alpha-D-ribose 1-phosphate: step 4/6.</text>
</comment>
<dbReference type="Gene3D" id="1.10.720.60">
    <property type="match status" value="1"/>
</dbReference>
<dbReference type="SFLD" id="SFLDG01133">
    <property type="entry name" value="C1.5.4:_Enolase-phosphatase_Li"/>
    <property type="match status" value="1"/>
</dbReference>
<evidence type="ECO:0000313" key="7">
    <source>
        <dbReference type="EMBL" id="ODQ58388.1"/>
    </source>
</evidence>
<dbReference type="GO" id="GO:0019509">
    <property type="term" value="P:L-methionine salvage from methylthioadenosine"/>
    <property type="evidence" value="ECO:0007669"/>
    <property type="project" value="UniProtKB-UniRule"/>
</dbReference>
<dbReference type="SFLD" id="SFLDS00003">
    <property type="entry name" value="Haloacid_Dehalogenase"/>
    <property type="match status" value="1"/>
</dbReference>
<keyword evidence="6" id="KW-0963">Cytoplasm</keyword>
<keyword evidence="3 6" id="KW-0378">Hydrolase</keyword>
<dbReference type="Pfam" id="PF00702">
    <property type="entry name" value="Hydrolase"/>
    <property type="match status" value="1"/>
</dbReference>
<protein>
    <recommendedName>
        <fullName evidence="6">Enolase-phosphatase E1</fullName>
        <ecNumber evidence="6">3.1.3.77</ecNumber>
    </recommendedName>
    <alternativeName>
        <fullName evidence="6">2,3-diketo-5-methylthio-1-phosphopentane phosphatase</fullName>
    </alternativeName>
</protein>
<dbReference type="GeneID" id="30203136"/>
<feature type="binding site" evidence="6">
    <location>
        <position position="199"/>
    </location>
    <ligand>
        <name>Mg(2+)</name>
        <dbReference type="ChEBI" id="CHEBI:18420"/>
    </ligand>
</feature>
<evidence type="ECO:0000256" key="5">
    <source>
        <dbReference type="ARBA" id="ARBA00023167"/>
    </source>
</evidence>
<comment type="function">
    <text evidence="6">Bifunctional enzyme that catalyzes the enolization of 2,3-diketo-5-methylthiopentyl-1-phosphate (DK-MTP-1-P) into the intermediate 2-hydroxy-3-keto-5-methylthiopentenyl-1-phosphate (HK-MTPenyl-1-P), which is then dephosphorylated to form the acireductone 1,2-dihydroxy-3-keto-5-methylthiopentene (DHK-MTPene).</text>
</comment>
<dbReference type="InterPro" id="IPR027511">
    <property type="entry name" value="ENOPH1_eukaryotes"/>
</dbReference>
<evidence type="ECO:0000313" key="8">
    <source>
        <dbReference type="Proteomes" id="UP000094112"/>
    </source>
</evidence>
<comment type="cofactor">
    <cofactor evidence="6">
        <name>Mg(2+)</name>
        <dbReference type="ChEBI" id="CHEBI:18420"/>
    </cofactor>
    <text evidence="6">Binds 1 Mg(2+) ion per subunit.</text>
</comment>
<evidence type="ECO:0000256" key="1">
    <source>
        <dbReference type="ARBA" id="ARBA00022605"/>
    </source>
</evidence>
<dbReference type="InterPro" id="IPR023214">
    <property type="entry name" value="HAD_sf"/>
</dbReference>
<keyword evidence="6" id="KW-0539">Nucleus</keyword>
<feature type="binding site" evidence="6">
    <location>
        <position position="18"/>
    </location>
    <ligand>
        <name>Mg(2+)</name>
        <dbReference type="ChEBI" id="CHEBI:18420"/>
    </ligand>
</feature>
<dbReference type="CDD" id="cd01629">
    <property type="entry name" value="HAD_EP"/>
    <property type="match status" value="1"/>
</dbReference>
<comment type="similarity">
    <text evidence="6">Belongs to the HAD-like hydrolase superfamily. MasA/MtnC family.</text>
</comment>
<dbReference type="Gene3D" id="3.40.50.1000">
    <property type="entry name" value="HAD superfamily/HAD-like"/>
    <property type="match status" value="1"/>
</dbReference>
<dbReference type="UniPathway" id="UPA00904">
    <property type="reaction ID" value="UER00876"/>
</dbReference>
<feature type="binding site" evidence="6">
    <location>
        <position position="16"/>
    </location>
    <ligand>
        <name>Mg(2+)</name>
        <dbReference type="ChEBI" id="CHEBI:18420"/>
    </ligand>
</feature>
<evidence type="ECO:0000256" key="2">
    <source>
        <dbReference type="ARBA" id="ARBA00022723"/>
    </source>
</evidence>
<evidence type="ECO:0000256" key="6">
    <source>
        <dbReference type="HAMAP-Rule" id="MF_03117"/>
    </source>
</evidence>
<feature type="binding site" evidence="6">
    <location>
        <begin position="135"/>
        <end position="136"/>
    </location>
    <ligand>
        <name>substrate</name>
    </ligand>
</feature>
<feature type="binding site" evidence="6">
    <location>
        <position position="174"/>
    </location>
    <ligand>
        <name>substrate</name>
    </ligand>
</feature>
<dbReference type="EC" id="3.1.3.77" evidence="6"/>
<comment type="subcellular location">
    <subcellularLocation>
        <location evidence="6">Cytoplasm</location>
    </subcellularLocation>
    <subcellularLocation>
        <location evidence="6">Nucleus</location>
    </subcellularLocation>
</comment>
<dbReference type="RefSeq" id="XP_019037595.1">
    <property type="nucleotide sequence ID" value="XM_019185890.1"/>
</dbReference>
<dbReference type="GO" id="GO:0005634">
    <property type="term" value="C:nucleus"/>
    <property type="evidence" value="ECO:0007669"/>
    <property type="project" value="UniProtKB-SubCell"/>
</dbReference>
<sequence>MSSITFSKTIKAVILDIEGTVAPISFVKETLFPYFLKEVPSVLSKLQYPIDSNLNDPTTKIVSAFPTAITKDRDTLLSHINDLVNKDVKDSTLKSLQGYIWQKGYEDGSLKAPVYDDAINSIKSWNKEKKVFIYSSGSVKAQKLLFGYVDINGESADLNGFLSGYFDITTSGFKYEKSSYENITKDIGIDAENLLFLSDNVAEVKAALEAGLNSVIVIRPGNPELSSEDKSQFQVIHNFDQLQL</sequence>